<keyword evidence="3" id="KW-1185">Reference proteome</keyword>
<dbReference type="OrthoDB" id="6231765at2759"/>
<keyword evidence="1" id="KW-0472">Membrane</keyword>
<dbReference type="Gene3D" id="2.60.40.420">
    <property type="entry name" value="Cupredoxins - blue copper proteins"/>
    <property type="match status" value="1"/>
</dbReference>
<proteinExistence type="predicted"/>
<gene>
    <name evidence="2" type="ORF">PHET_00457</name>
</gene>
<keyword evidence="1" id="KW-0812">Transmembrane</keyword>
<evidence type="ECO:0000313" key="2">
    <source>
        <dbReference type="EMBL" id="KAF5405995.1"/>
    </source>
</evidence>
<dbReference type="AlphaFoldDB" id="A0A8J4T6V2"/>
<evidence type="ECO:0008006" key="4">
    <source>
        <dbReference type="Google" id="ProtNLM"/>
    </source>
</evidence>
<evidence type="ECO:0000256" key="1">
    <source>
        <dbReference type="SAM" id="Phobius"/>
    </source>
</evidence>
<reference evidence="2" key="1">
    <citation type="submission" date="2019-05" db="EMBL/GenBank/DDBJ databases">
        <title>Annotation for the trematode Paragonimus heterotremus.</title>
        <authorList>
            <person name="Choi Y.-J."/>
        </authorList>
    </citation>
    <scope>NUCLEOTIDE SEQUENCE</scope>
    <source>
        <strain evidence="2">LC</strain>
    </source>
</reference>
<comment type="caution">
    <text evidence="2">The sequence shown here is derived from an EMBL/GenBank/DDBJ whole genome shotgun (WGS) entry which is preliminary data.</text>
</comment>
<feature type="transmembrane region" description="Helical" evidence="1">
    <location>
        <begin position="167"/>
        <end position="191"/>
    </location>
</feature>
<dbReference type="InterPro" id="IPR008972">
    <property type="entry name" value="Cupredoxin"/>
</dbReference>
<evidence type="ECO:0000313" key="3">
    <source>
        <dbReference type="Proteomes" id="UP000748531"/>
    </source>
</evidence>
<sequence>MSQEIVRAVRFEHSDSALLVNEGDNLVLSCPKSFSQEVTIYWTLNQSAFMLCDTSGHSGVKRIMNCKPAGSEEDFILKISQFSELTHIPHFHPGKPVYFFAQNFLCRRMRMRLMVKLASDVSAMTSVSMESEKYITHRKSEPNSSVSEEIAHVNQPTASNGLENYRFLLLPGSLALLTLVGMQVVICAFWIPQSLTARIKCCSNRCRKSETDDMENPDHHNKYAAHYLGNGNVRSASCEMVPHMGETPISDLFYPTRSSSTLLGINYPPSTAASIYRAYNTCQYLYGQTNVRHNRCPHAQWPSASGPTKYIIPYKLTSNQDVQKHEVAGVMKNEFVESNCCLASDEDLIIPFKCNFPPNYEPGIRSTIRFAH</sequence>
<dbReference type="Proteomes" id="UP000748531">
    <property type="component" value="Unassembled WGS sequence"/>
</dbReference>
<protein>
    <recommendedName>
        <fullName evidence="4">Ephrin RBD domain-containing protein</fullName>
    </recommendedName>
</protein>
<organism evidence="2 3">
    <name type="scientific">Paragonimus heterotremus</name>
    <dbReference type="NCBI Taxonomy" id="100268"/>
    <lineage>
        <taxon>Eukaryota</taxon>
        <taxon>Metazoa</taxon>
        <taxon>Spiralia</taxon>
        <taxon>Lophotrochozoa</taxon>
        <taxon>Platyhelminthes</taxon>
        <taxon>Trematoda</taxon>
        <taxon>Digenea</taxon>
        <taxon>Plagiorchiida</taxon>
        <taxon>Troglotremata</taxon>
        <taxon>Troglotrematidae</taxon>
        <taxon>Paragonimus</taxon>
    </lineage>
</organism>
<dbReference type="EMBL" id="LUCH01000135">
    <property type="protein sequence ID" value="KAF5405995.1"/>
    <property type="molecule type" value="Genomic_DNA"/>
</dbReference>
<keyword evidence="1" id="KW-1133">Transmembrane helix</keyword>
<accession>A0A8J4T6V2</accession>
<name>A0A8J4T6V2_9TREM</name>